<comment type="caution">
    <text evidence="2">The sequence shown here is derived from an EMBL/GenBank/DDBJ whole genome shotgun (WGS) entry which is preliminary data.</text>
</comment>
<evidence type="ECO:0000259" key="1">
    <source>
        <dbReference type="Pfam" id="PF00248"/>
    </source>
</evidence>
<dbReference type="CDD" id="cd19101">
    <property type="entry name" value="AKR_unchar"/>
    <property type="match status" value="1"/>
</dbReference>
<dbReference type="InterPro" id="IPR023210">
    <property type="entry name" value="NADP_OxRdtase_dom"/>
</dbReference>
<dbReference type="AlphaFoldDB" id="A0A813ST34"/>
<accession>A0A813ST34</accession>
<gene>
    <name evidence="2" type="ORF">JYZ213_LOCUS5218</name>
</gene>
<feature type="domain" description="NADP-dependent oxidoreductase" evidence="1">
    <location>
        <begin position="1"/>
        <end position="206"/>
    </location>
</feature>
<name>A0A813ST34_9BILA</name>
<dbReference type="PANTHER" id="PTHR43147:SF2">
    <property type="entry name" value="NADP-DEPENDENT OXIDOREDUCTASE DOMAIN-CONTAINING PROTEIN"/>
    <property type="match status" value="1"/>
</dbReference>
<dbReference type="InterPro" id="IPR036812">
    <property type="entry name" value="NAD(P)_OxRdtase_dom_sf"/>
</dbReference>
<sequence>MQVESIDLLQFHWWDYGNNSYLDALRYLSELQKEGKIKHLGLTNFDTQRLKIIHEAGIKIVSNQVQFSIIDRRPEVHMIPFCQQHNIKLLTYGTVCGGLLSEKYLGKPEPRKEELNTSSLKKYKNMIDNWGEWQLFQELLNVLKQIGNKYNVSIANVAIRYILDKPTVGGVIIGARLGISEHIQDNARVYELSLDTDDTEKIEAISRKSQDLYRSIGDCGDEYR</sequence>
<evidence type="ECO:0000313" key="2">
    <source>
        <dbReference type="EMBL" id="CAF0800279.1"/>
    </source>
</evidence>
<dbReference type="SUPFAM" id="SSF51430">
    <property type="entry name" value="NAD(P)-linked oxidoreductase"/>
    <property type="match status" value="1"/>
</dbReference>
<proteinExistence type="predicted"/>
<dbReference type="Gene3D" id="3.20.20.100">
    <property type="entry name" value="NADP-dependent oxidoreductase domain"/>
    <property type="match status" value="1"/>
</dbReference>
<dbReference type="PANTHER" id="PTHR43147">
    <property type="entry name" value="PROTEIN TAS"/>
    <property type="match status" value="1"/>
</dbReference>
<dbReference type="EMBL" id="CAJNOG010000030">
    <property type="protein sequence ID" value="CAF0800279.1"/>
    <property type="molecule type" value="Genomic_DNA"/>
</dbReference>
<organism evidence="2 3">
    <name type="scientific">Adineta steineri</name>
    <dbReference type="NCBI Taxonomy" id="433720"/>
    <lineage>
        <taxon>Eukaryota</taxon>
        <taxon>Metazoa</taxon>
        <taxon>Spiralia</taxon>
        <taxon>Gnathifera</taxon>
        <taxon>Rotifera</taxon>
        <taxon>Eurotatoria</taxon>
        <taxon>Bdelloidea</taxon>
        <taxon>Adinetida</taxon>
        <taxon>Adinetidae</taxon>
        <taxon>Adineta</taxon>
    </lineage>
</organism>
<dbReference type="Proteomes" id="UP000663845">
    <property type="component" value="Unassembled WGS sequence"/>
</dbReference>
<dbReference type="Pfam" id="PF00248">
    <property type="entry name" value="Aldo_ket_red"/>
    <property type="match status" value="1"/>
</dbReference>
<reference evidence="2" key="1">
    <citation type="submission" date="2021-02" db="EMBL/GenBank/DDBJ databases">
        <authorList>
            <person name="Nowell W R."/>
        </authorList>
    </citation>
    <scope>NUCLEOTIDE SEQUENCE</scope>
</reference>
<protein>
    <recommendedName>
        <fullName evidence="1">NADP-dependent oxidoreductase domain-containing protein</fullName>
    </recommendedName>
</protein>
<evidence type="ECO:0000313" key="3">
    <source>
        <dbReference type="Proteomes" id="UP000663845"/>
    </source>
</evidence>